<dbReference type="AlphaFoldDB" id="A0A841Z0T9"/>
<comment type="caution">
    <text evidence="1">The sequence shown here is derived from an EMBL/GenBank/DDBJ whole genome shotgun (WGS) entry which is preliminary data.</text>
</comment>
<proteinExistence type="predicted"/>
<gene>
    <name evidence="1" type="ORF">HB943_02320</name>
</gene>
<sequence>MKNNIKNNFSNVFNSYEYLFSSIKGVFNPNEKVATKVAAISISKAKSSAKDSRNVLNDFYAIGNDMKVAISKYESNR</sequence>
<name>A0A841Z0T9_9LIST</name>
<accession>A0A841Z0T9</accession>
<organism evidence="1 2">
    <name type="scientific">Listeria weihenstephanensis</name>
    <dbReference type="NCBI Taxonomy" id="1006155"/>
    <lineage>
        <taxon>Bacteria</taxon>
        <taxon>Bacillati</taxon>
        <taxon>Bacillota</taxon>
        <taxon>Bacilli</taxon>
        <taxon>Bacillales</taxon>
        <taxon>Listeriaceae</taxon>
        <taxon>Listeria</taxon>
    </lineage>
</organism>
<evidence type="ECO:0008006" key="3">
    <source>
        <dbReference type="Google" id="ProtNLM"/>
    </source>
</evidence>
<reference evidence="1 2" key="1">
    <citation type="submission" date="2020-03" db="EMBL/GenBank/DDBJ databases">
        <title>Soil Listeria distribution.</title>
        <authorList>
            <person name="Liao J."/>
            <person name="Wiedmann M."/>
        </authorList>
    </citation>
    <scope>NUCLEOTIDE SEQUENCE [LARGE SCALE GENOMIC DNA]</scope>
    <source>
        <strain evidence="1 2">FSL L7-1523</strain>
    </source>
</reference>
<dbReference type="RefSeq" id="WP_185424367.1">
    <property type="nucleotide sequence ID" value="NZ_JAARRL010000002.1"/>
</dbReference>
<evidence type="ECO:0000313" key="2">
    <source>
        <dbReference type="Proteomes" id="UP000564536"/>
    </source>
</evidence>
<protein>
    <recommendedName>
        <fullName evidence="3">LXG domain-containing protein</fullName>
    </recommendedName>
</protein>
<dbReference type="Proteomes" id="UP000564536">
    <property type="component" value="Unassembled WGS sequence"/>
</dbReference>
<dbReference type="EMBL" id="JAARRL010000002">
    <property type="protein sequence ID" value="MBC1499421.1"/>
    <property type="molecule type" value="Genomic_DNA"/>
</dbReference>
<evidence type="ECO:0000313" key="1">
    <source>
        <dbReference type="EMBL" id="MBC1499421.1"/>
    </source>
</evidence>